<protein>
    <recommendedName>
        <fullName evidence="3">DUF2795 domain-containing protein</fullName>
    </recommendedName>
</protein>
<dbReference type="AlphaFoldDB" id="A0A1F5P2L3"/>
<sequence>MQDMQNVKSHLMEHATYPATKADLVAHCNGLSDFSDEDKKEFADKLPEGTYNSAEEVTTALGM</sequence>
<name>A0A1F5P2L3_9BACT</name>
<comment type="caution">
    <text evidence="1">The sequence shown here is derived from an EMBL/GenBank/DDBJ whole genome shotgun (WGS) entry which is preliminary data.</text>
</comment>
<organism evidence="1 2">
    <name type="scientific">Candidatus Doudnabacteria bacterium RIFCSPHIGHO2_01_FULL_49_9</name>
    <dbReference type="NCBI Taxonomy" id="1817827"/>
    <lineage>
        <taxon>Bacteria</taxon>
        <taxon>Candidatus Doudnaibacteriota</taxon>
    </lineage>
</organism>
<accession>A0A1F5P2L3</accession>
<proteinExistence type="predicted"/>
<reference evidence="1 2" key="1">
    <citation type="journal article" date="2016" name="Nat. Commun.">
        <title>Thousands of microbial genomes shed light on interconnected biogeochemical processes in an aquifer system.</title>
        <authorList>
            <person name="Anantharaman K."/>
            <person name="Brown C.T."/>
            <person name="Hug L.A."/>
            <person name="Sharon I."/>
            <person name="Castelle C.J."/>
            <person name="Probst A.J."/>
            <person name="Thomas B.C."/>
            <person name="Singh A."/>
            <person name="Wilkins M.J."/>
            <person name="Karaoz U."/>
            <person name="Brodie E.L."/>
            <person name="Williams K.H."/>
            <person name="Hubbard S.S."/>
            <person name="Banfield J.F."/>
        </authorList>
    </citation>
    <scope>NUCLEOTIDE SEQUENCE [LARGE SCALE GENOMIC DNA]</scope>
</reference>
<dbReference type="EMBL" id="MFEN01000026">
    <property type="protein sequence ID" value="OGE84101.1"/>
    <property type="molecule type" value="Genomic_DNA"/>
</dbReference>
<gene>
    <name evidence="1" type="ORF">A2846_01635</name>
</gene>
<evidence type="ECO:0008006" key="3">
    <source>
        <dbReference type="Google" id="ProtNLM"/>
    </source>
</evidence>
<evidence type="ECO:0000313" key="1">
    <source>
        <dbReference type="EMBL" id="OGE84101.1"/>
    </source>
</evidence>
<dbReference type="Proteomes" id="UP000176339">
    <property type="component" value="Unassembled WGS sequence"/>
</dbReference>
<evidence type="ECO:0000313" key="2">
    <source>
        <dbReference type="Proteomes" id="UP000176339"/>
    </source>
</evidence>